<dbReference type="AlphaFoldDB" id="A0A0C9TQ22"/>
<feature type="compositionally biased region" description="Acidic residues" evidence="1">
    <location>
        <begin position="82"/>
        <end position="102"/>
    </location>
</feature>
<dbReference type="EMBL" id="KN819483">
    <property type="protein sequence ID" value="KIJ09256.1"/>
    <property type="molecule type" value="Genomic_DNA"/>
</dbReference>
<keyword evidence="2" id="KW-1133">Transmembrane helix</keyword>
<dbReference type="HOGENOM" id="CLU_148821_0_0_1"/>
<sequence length="152" mass="17277">MNTLDPLSFARIPRRLAGIWIGGIFISIYRDMFMRFQGGGIGHKITRDWDEFLQQEGHSIPQDYDTDSDDDDKLSERRSEGFDEMSSGEDEVDEIGEVDDEGKEGQGGRDEDESEDEDEEDEEDGDDVDRVIADEGEELDDDIWAREGYGAL</sequence>
<dbReference type="Proteomes" id="UP000053647">
    <property type="component" value="Unassembled WGS sequence"/>
</dbReference>
<reference evidence="3 4" key="1">
    <citation type="submission" date="2014-06" db="EMBL/GenBank/DDBJ databases">
        <authorList>
            <consortium name="DOE Joint Genome Institute"/>
            <person name="Kuo A."/>
            <person name="Kohler A."/>
            <person name="Nagy L.G."/>
            <person name="Floudas D."/>
            <person name="Copeland A."/>
            <person name="Barry K.W."/>
            <person name="Cichocki N."/>
            <person name="Veneault-Fourrey C."/>
            <person name="LaButti K."/>
            <person name="Lindquist E.A."/>
            <person name="Lipzen A."/>
            <person name="Lundell T."/>
            <person name="Morin E."/>
            <person name="Murat C."/>
            <person name="Sun H."/>
            <person name="Tunlid A."/>
            <person name="Henrissat B."/>
            <person name="Grigoriev I.V."/>
            <person name="Hibbett D.S."/>
            <person name="Martin F."/>
            <person name="Nordberg H.P."/>
            <person name="Cantor M.N."/>
            <person name="Hua S.X."/>
        </authorList>
    </citation>
    <scope>NUCLEOTIDE SEQUENCE [LARGE SCALE GENOMIC DNA]</scope>
    <source>
        <strain evidence="3 4">ATCC 200175</strain>
    </source>
</reference>
<evidence type="ECO:0000313" key="3">
    <source>
        <dbReference type="EMBL" id="KIJ09256.1"/>
    </source>
</evidence>
<feature type="region of interest" description="Disordered" evidence="1">
    <location>
        <begin position="53"/>
        <end position="152"/>
    </location>
</feature>
<feature type="transmembrane region" description="Helical" evidence="2">
    <location>
        <begin position="12"/>
        <end position="29"/>
    </location>
</feature>
<protein>
    <submittedName>
        <fullName evidence="3">Uncharacterized protein</fullName>
    </submittedName>
</protein>
<reference evidence="4" key="2">
    <citation type="submission" date="2015-01" db="EMBL/GenBank/DDBJ databases">
        <title>Evolutionary Origins and Diversification of the Mycorrhizal Mutualists.</title>
        <authorList>
            <consortium name="DOE Joint Genome Institute"/>
            <consortium name="Mycorrhizal Genomics Consortium"/>
            <person name="Kohler A."/>
            <person name="Kuo A."/>
            <person name="Nagy L.G."/>
            <person name="Floudas D."/>
            <person name="Copeland A."/>
            <person name="Barry K.W."/>
            <person name="Cichocki N."/>
            <person name="Veneault-Fourrey C."/>
            <person name="LaButti K."/>
            <person name="Lindquist E.A."/>
            <person name="Lipzen A."/>
            <person name="Lundell T."/>
            <person name="Morin E."/>
            <person name="Murat C."/>
            <person name="Riley R."/>
            <person name="Ohm R."/>
            <person name="Sun H."/>
            <person name="Tunlid A."/>
            <person name="Henrissat B."/>
            <person name="Grigoriev I.V."/>
            <person name="Hibbett D.S."/>
            <person name="Martin F."/>
        </authorList>
    </citation>
    <scope>NUCLEOTIDE SEQUENCE [LARGE SCALE GENOMIC DNA]</scope>
    <source>
        <strain evidence="4">ATCC 200175</strain>
    </source>
</reference>
<gene>
    <name evidence="3" type="ORF">PAXINDRAFT_102296</name>
</gene>
<keyword evidence="4" id="KW-1185">Reference proteome</keyword>
<feature type="compositionally biased region" description="Acidic residues" evidence="1">
    <location>
        <begin position="110"/>
        <end position="127"/>
    </location>
</feature>
<accession>A0A0C9TQ22</accession>
<keyword evidence="2" id="KW-0812">Transmembrane</keyword>
<keyword evidence="2" id="KW-0472">Membrane</keyword>
<evidence type="ECO:0000256" key="1">
    <source>
        <dbReference type="SAM" id="MobiDB-lite"/>
    </source>
</evidence>
<feature type="compositionally biased region" description="Acidic residues" evidence="1">
    <location>
        <begin position="64"/>
        <end position="73"/>
    </location>
</feature>
<evidence type="ECO:0000256" key="2">
    <source>
        <dbReference type="SAM" id="Phobius"/>
    </source>
</evidence>
<evidence type="ECO:0000313" key="4">
    <source>
        <dbReference type="Proteomes" id="UP000053647"/>
    </source>
</evidence>
<name>A0A0C9TQ22_PAXIN</name>
<proteinExistence type="predicted"/>
<organism evidence="3 4">
    <name type="scientific">Paxillus involutus ATCC 200175</name>
    <dbReference type="NCBI Taxonomy" id="664439"/>
    <lineage>
        <taxon>Eukaryota</taxon>
        <taxon>Fungi</taxon>
        <taxon>Dikarya</taxon>
        <taxon>Basidiomycota</taxon>
        <taxon>Agaricomycotina</taxon>
        <taxon>Agaricomycetes</taxon>
        <taxon>Agaricomycetidae</taxon>
        <taxon>Boletales</taxon>
        <taxon>Paxilineae</taxon>
        <taxon>Paxillaceae</taxon>
        <taxon>Paxillus</taxon>
    </lineage>
</organism>